<dbReference type="InterPro" id="IPR003115">
    <property type="entry name" value="ParB_N"/>
</dbReference>
<evidence type="ECO:0000259" key="9">
    <source>
        <dbReference type="Pfam" id="PF02195"/>
    </source>
</evidence>
<dbReference type="CDD" id="cd16395">
    <property type="entry name" value="Srx"/>
    <property type="match status" value="1"/>
</dbReference>
<gene>
    <name evidence="11" type="primary">Srx</name>
</gene>
<accession>A0ABM4TU16</accession>
<name>A0ABM4TU16_DROSZ</name>
<feature type="domain" description="ParB-like N-terminal" evidence="9">
    <location>
        <begin position="70"/>
        <end position="184"/>
    </location>
</feature>
<dbReference type="SUPFAM" id="SSF110849">
    <property type="entry name" value="ParB/Sulfiredoxin"/>
    <property type="match status" value="1"/>
</dbReference>
<organism evidence="10 11">
    <name type="scientific">Drosophila suzukii</name>
    <name type="common">Spotted-wing drosophila fruit fly</name>
    <dbReference type="NCBI Taxonomy" id="28584"/>
    <lineage>
        <taxon>Eukaryota</taxon>
        <taxon>Metazoa</taxon>
        <taxon>Ecdysozoa</taxon>
        <taxon>Arthropoda</taxon>
        <taxon>Hexapoda</taxon>
        <taxon>Insecta</taxon>
        <taxon>Pterygota</taxon>
        <taxon>Neoptera</taxon>
        <taxon>Endopterygota</taxon>
        <taxon>Diptera</taxon>
        <taxon>Brachycera</taxon>
        <taxon>Muscomorpha</taxon>
        <taxon>Ephydroidea</taxon>
        <taxon>Drosophilidae</taxon>
        <taxon>Drosophila</taxon>
        <taxon>Sophophora</taxon>
    </lineage>
</organism>
<dbReference type="Pfam" id="PF02195">
    <property type="entry name" value="ParB_N"/>
    <property type="match status" value="1"/>
</dbReference>
<keyword evidence="4" id="KW-0067">ATP-binding</keyword>
<sequence>MKTSFNAAKIVQLAAMEFISQFIRLASRRATGFSPILQRNRTTFVQKQFLTHRQAHSSMDTTIHSAGIGEIHMVPMSVIQRPIPSVLDEKKVQSLMETIKVGASTSNKIGYRVHGMYQDKGETSEDEVPPIDLLWISGSEGGDYYFSFGGCHRFEAYKRLQREAIKAKLVRSTLGDLYHYMGSSAPKYLA</sequence>
<keyword evidence="10" id="KW-1185">Reference proteome</keyword>
<dbReference type="Gene3D" id="3.90.1530.10">
    <property type="entry name" value="Conserved hypothetical protein from pyrococcus furiosus pfu- 392566-001, ParB domain"/>
    <property type="match status" value="1"/>
</dbReference>
<comment type="similarity">
    <text evidence="1">Belongs to the sulfiredoxin family.</text>
</comment>
<keyword evidence="6" id="KW-0560">Oxidoreductase</keyword>
<dbReference type="InterPro" id="IPR016692">
    <property type="entry name" value="Sulfiredoxin"/>
</dbReference>
<protein>
    <recommendedName>
        <fullName evidence="2">sulfiredoxin</fullName>
        <ecNumber evidence="2">1.8.98.2</ecNumber>
    </recommendedName>
</protein>
<evidence type="ECO:0000256" key="1">
    <source>
        <dbReference type="ARBA" id="ARBA00009609"/>
    </source>
</evidence>
<evidence type="ECO:0000313" key="10">
    <source>
        <dbReference type="Proteomes" id="UP001652628"/>
    </source>
</evidence>
<dbReference type="PANTHER" id="PTHR21348">
    <property type="match status" value="1"/>
</dbReference>
<dbReference type="EC" id="1.8.98.2" evidence="2"/>
<dbReference type="InterPro" id="IPR036086">
    <property type="entry name" value="ParB/Sulfiredoxin_sf"/>
</dbReference>
<proteinExistence type="inferred from homology"/>
<dbReference type="RefSeq" id="XP_070853471.1">
    <property type="nucleotide sequence ID" value="XM_070997370.1"/>
</dbReference>
<evidence type="ECO:0000313" key="11">
    <source>
        <dbReference type="RefSeq" id="XP_070853471.1"/>
    </source>
</evidence>
<evidence type="ECO:0000256" key="8">
    <source>
        <dbReference type="ARBA" id="ARBA00047514"/>
    </source>
</evidence>
<evidence type="ECO:0000256" key="3">
    <source>
        <dbReference type="ARBA" id="ARBA00022741"/>
    </source>
</evidence>
<dbReference type="PANTHER" id="PTHR21348:SF2">
    <property type="entry name" value="SULFIREDOXIN-1"/>
    <property type="match status" value="1"/>
</dbReference>
<evidence type="ECO:0000256" key="7">
    <source>
        <dbReference type="ARBA" id="ARBA00023157"/>
    </source>
</evidence>
<dbReference type="Proteomes" id="UP001652628">
    <property type="component" value="Chromosome X"/>
</dbReference>
<evidence type="ECO:0000256" key="6">
    <source>
        <dbReference type="ARBA" id="ARBA00023002"/>
    </source>
</evidence>
<keyword evidence="5" id="KW-0049">Antioxidant</keyword>
<reference evidence="11" key="1">
    <citation type="submission" date="2025-08" db="UniProtKB">
        <authorList>
            <consortium name="RefSeq"/>
        </authorList>
    </citation>
    <scope>IDENTIFICATION</scope>
</reference>
<evidence type="ECO:0000256" key="2">
    <source>
        <dbReference type="ARBA" id="ARBA00013055"/>
    </source>
</evidence>
<evidence type="ECO:0000256" key="4">
    <source>
        <dbReference type="ARBA" id="ARBA00022840"/>
    </source>
</evidence>
<comment type="catalytic activity">
    <reaction evidence="8">
        <text>S-hydroxy-S-oxy-L-cysteinyl-[peroxiredoxin] + [protein]-dithiol + ATP = S-hydroxy-L-cysteinyl-[peroxiredoxin] + [protein]-disulfide + ADP + phosphate</text>
        <dbReference type="Rhea" id="RHEA:17545"/>
        <dbReference type="Rhea" id="RHEA-COMP:10593"/>
        <dbReference type="Rhea" id="RHEA-COMP:10594"/>
        <dbReference type="Rhea" id="RHEA-COMP:13681"/>
        <dbReference type="Rhea" id="RHEA-COMP:17976"/>
        <dbReference type="ChEBI" id="CHEBI:29950"/>
        <dbReference type="ChEBI" id="CHEBI:30616"/>
        <dbReference type="ChEBI" id="CHEBI:43474"/>
        <dbReference type="ChEBI" id="CHEBI:50058"/>
        <dbReference type="ChEBI" id="CHEBI:61973"/>
        <dbReference type="ChEBI" id="CHEBI:61974"/>
        <dbReference type="ChEBI" id="CHEBI:456216"/>
        <dbReference type="EC" id="1.8.98.2"/>
    </reaction>
</comment>
<evidence type="ECO:0000256" key="5">
    <source>
        <dbReference type="ARBA" id="ARBA00022862"/>
    </source>
</evidence>
<keyword evidence="7" id="KW-1015">Disulfide bond</keyword>
<keyword evidence="3" id="KW-0547">Nucleotide-binding</keyword>
<dbReference type="GeneID" id="108016793"/>